<gene>
    <name evidence="2" type="ORF">QJS10_CPB15g00378</name>
</gene>
<feature type="compositionally biased region" description="Basic and acidic residues" evidence="1">
    <location>
        <begin position="122"/>
        <end position="131"/>
    </location>
</feature>
<evidence type="ECO:0000256" key="1">
    <source>
        <dbReference type="SAM" id="MobiDB-lite"/>
    </source>
</evidence>
<dbReference type="EMBL" id="JAUJYO010000015">
    <property type="protein sequence ID" value="KAK1297162.1"/>
    <property type="molecule type" value="Genomic_DNA"/>
</dbReference>
<dbReference type="PANTHER" id="PTHR31016">
    <property type="entry name" value="OS04G0228100 PROTEIN"/>
    <property type="match status" value="1"/>
</dbReference>
<accession>A0AAV9D7G7</accession>
<sequence length="286" mass="31902">MASSPLISPSSDQRFWSALRGRVDNLLEHRNHVNPIEQQCVRDSGLGKRLREDSALLMRGFNSISSSLSRLTNTLDCAAQGVNDLARSSVTEQLQRENQTTEDSEETEPKAKKQCSSPQVLAEDKNEKETQMDNAAGSEKLNLARKLAVSLATKAASLTQELKSMKFELCFVQEQCVLLEEDNKKLRDGIEKGLRPEEDDLVRLQLEALLAEKSRLANENASLIRENQCLHQLVEYHQLTSLDLSESDEQDILGTRLDFSSPSMERTVGGDDCNDDGSWIDSPGTH</sequence>
<organism evidence="2 3">
    <name type="scientific">Acorus calamus</name>
    <name type="common">Sweet flag</name>
    <dbReference type="NCBI Taxonomy" id="4465"/>
    <lineage>
        <taxon>Eukaryota</taxon>
        <taxon>Viridiplantae</taxon>
        <taxon>Streptophyta</taxon>
        <taxon>Embryophyta</taxon>
        <taxon>Tracheophyta</taxon>
        <taxon>Spermatophyta</taxon>
        <taxon>Magnoliopsida</taxon>
        <taxon>Liliopsida</taxon>
        <taxon>Acoraceae</taxon>
        <taxon>Acorus</taxon>
    </lineage>
</organism>
<dbReference type="AlphaFoldDB" id="A0AAV9D7G7"/>
<name>A0AAV9D7G7_ACOCL</name>
<protein>
    <submittedName>
        <fullName evidence="2">Uncharacterized protein</fullName>
    </submittedName>
</protein>
<evidence type="ECO:0000313" key="3">
    <source>
        <dbReference type="Proteomes" id="UP001180020"/>
    </source>
</evidence>
<evidence type="ECO:0000313" key="2">
    <source>
        <dbReference type="EMBL" id="KAK1297162.1"/>
    </source>
</evidence>
<dbReference type="Proteomes" id="UP001180020">
    <property type="component" value="Unassembled WGS sequence"/>
</dbReference>
<proteinExistence type="predicted"/>
<dbReference type="PANTHER" id="PTHR31016:SF2">
    <property type="entry name" value="OS04G0228100 PROTEIN"/>
    <property type="match status" value="1"/>
</dbReference>
<feature type="region of interest" description="Disordered" evidence="1">
    <location>
        <begin position="90"/>
        <end position="133"/>
    </location>
</feature>
<comment type="caution">
    <text evidence="2">The sequence shown here is derived from an EMBL/GenBank/DDBJ whole genome shotgun (WGS) entry which is preliminary data.</text>
</comment>
<reference evidence="2" key="2">
    <citation type="submission" date="2023-06" db="EMBL/GenBank/DDBJ databases">
        <authorList>
            <person name="Ma L."/>
            <person name="Liu K.-W."/>
            <person name="Li Z."/>
            <person name="Hsiao Y.-Y."/>
            <person name="Qi Y."/>
            <person name="Fu T."/>
            <person name="Tang G."/>
            <person name="Zhang D."/>
            <person name="Sun W.-H."/>
            <person name="Liu D.-K."/>
            <person name="Li Y."/>
            <person name="Chen G.-Z."/>
            <person name="Liu X.-D."/>
            <person name="Liao X.-Y."/>
            <person name="Jiang Y.-T."/>
            <person name="Yu X."/>
            <person name="Hao Y."/>
            <person name="Huang J."/>
            <person name="Zhao X.-W."/>
            <person name="Ke S."/>
            <person name="Chen Y.-Y."/>
            <person name="Wu W.-L."/>
            <person name="Hsu J.-L."/>
            <person name="Lin Y.-F."/>
            <person name="Huang M.-D."/>
            <person name="Li C.-Y."/>
            <person name="Huang L."/>
            <person name="Wang Z.-W."/>
            <person name="Zhao X."/>
            <person name="Zhong W.-Y."/>
            <person name="Peng D.-H."/>
            <person name="Ahmad S."/>
            <person name="Lan S."/>
            <person name="Zhang J.-S."/>
            <person name="Tsai W.-C."/>
            <person name="Van De Peer Y."/>
            <person name="Liu Z.-J."/>
        </authorList>
    </citation>
    <scope>NUCLEOTIDE SEQUENCE</scope>
    <source>
        <strain evidence="2">CP</strain>
        <tissue evidence="2">Leaves</tissue>
    </source>
</reference>
<reference evidence="2" key="1">
    <citation type="journal article" date="2023" name="Nat. Commun.">
        <title>Diploid and tetraploid genomes of Acorus and the evolution of monocots.</title>
        <authorList>
            <person name="Ma L."/>
            <person name="Liu K.W."/>
            <person name="Li Z."/>
            <person name="Hsiao Y.Y."/>
            <person name="Qi Y."/>
            <person name="Fu T."/>
            <person name="Tang G.D."/>
            <person name="Zhang D."/>
            <person name="Sun W.H."/>
            <person name="Liu D.K."/>
            <person name="Li Y."/>
            <person name="Chen G.Z."/>
            <person name="Liu X.D."/>
            <person name="Liao X.Y."/>
            <person name="Jiang Y.T."/>
            <person name="Yu X."/>
            <person name="Hao Y."/>
            <person name="Huang J."/>
            <person name="Zhao X.W."/>
            <person name="Ke S."/>
            <person name="Chen Y.Y."/>
            <person name="Wu W.L."/>
            <person name="Hsu J.L."/>
            <person name="Lin Y.F."/>
            <person name="Huang M.D."/>
            <person name="Li C.Y."/>
            <person name="Huang L."/>
            <person name="Wang Z.W."/>
            <person name="Zhao X."/>
            <person name="Zhong W.Y."/>
            <person name="Peng D.H."/>
            <person name="Ahmad S."/>
            <person name="Lan S."/>
            <person name="Zhang J.S."/>
            <person name="Tsai W.C."/>
            <person name="Van de Peer Y."/>
            <person name="Liu Z.J."/>
        </authorList>
    </citation>
    <scope>NUCLEOTIDE SEQUENCE</scope>
    <source>
        <strain evidence="2">CP</strain>
    </source>
</reference>
<feature type="region of interest" description="Disordered" evidence="1">
    <location>
        <begin position="260"/>
        <end position="286"/>
    </location>
</feature>
<keyword evidence="3" id="KW-1185">Reference proteome</keyword>